<dbReference type="OrthoDB" id="9122461at2"/>
<sequence length="910" mass="102896">MGNVHSQFGLCVLASIALLGCGGGSGSSDSTDSGSRLSNVEKALQSGDALQVKDPAEFVVHSSVVIEQHKQAFNKIKRSINGSTQALHWDPTHDAAIVSPSYGFNDTILMTNKAMQDGYADQSLSIGVAGQYAQRGRYVFLGSNPFRTAKRFPTSVNEEMNLWLENSLAWLKGSSFSHSTRLVIAQMDQSYYFPDQSATREWLDERYHDQVVYNEAGSCDGTALLACVEQRPDLLILSQHLDSDADLSAVEQAIYRAQQLQIPILYLHWDGGMTELGRSMFRDFRVNYVGDNYWRKLGVSNWSPVQLIDSIPTDIVQQQALLERLDSDSFNIDLSLCDDKSCPDEANMDQEFYQAAKSIRDRLRQLDEQGIQLFESDHYEYEKSLILLADHYRQSIVFPMDKEKTRRLEFLRSYFADYVQYNNRDVNPVQPDMGNFSRSEFSVDIPRITTTVNLESKRHFRAAGIYALPGETFEVTRLDNQAVATKIVINTLRSGATHEFSTDGYKRPKLLTSYAYPVQPGETIRLTSSYGGPIQIQFDNNGLPVELRFSHVAQHPVWRNEGDNQHFIEQLETNLFDWAELITPGFEVHSKRDKMLTSVMAEEWAQPADMALATERYIHNLPHALAGFEGPGIDAVTDIHQYAEARGWQIETIDIVKHMNADQATCGYGCSGNPYDAYWSFHPLGHGDLHELGHGLEKSRFRFSGWDGHATTNYYSYYSKSRFYSETGQVSSCQSLDFKAQFELLQASRLQADPNGYMAQQNQTSWSWGARVFIQIMMQAQNQGVIDNGWHLLGRLHILEREFTRLKSADELWAANRAQIGFSSYSRDEANAISNNDWLLIAFSVITNRDMRQYLDMWGFQFSDKAISEVSSKSLPAMPLSYFASNPGGYCLDEFATNEVAIDGTSSWPL</sequence>
<dbReference type="PROSITE" id="PS51723">
    <property type="entry name" value="PEPTIDASE_M60"/>
    <property type="match status" value="1"/>
</dbReference>
<organism evidence="2 3">
    <name type="scientific">Vibrio sinaloensis DSM 21326</name>
    <dbReference type="NCBI Taxonomy" id="945550"/>
    <lineage>
        <taxon>Bacteria</taxon>
        <taxon>Pseudomonadati</taxon>
        <taxon>Pseudomonadota</taxon>
        <taxon>Gammaproteobacteria</taxon>
        <taxon>Vibrionales</taxon>
        <taxon>Vibrionaceae</taxon>
        <taxon>Vibrio</taxon>
        <taxon>Vibrio oreintalis group</taxon>
    </lineage>
</organism>
<accession>E8M7W3</accession>
<dbReference type="NCBIfam" id="NF038322">
    <property type="entry name" value="ImpA_fam_HExGH"/>
    <property type="match status" value="1"/>
</dbReference>
<dbReference type="Pfam" id="PF18642">
    <property type="entry name" value="IMPa_helical"/>
    <property type="match status" value="1"/>
</dbReference>
<proteinExistence type="predicted"/>
<dbReference type="InterPro" id="IPR041549">
    <property type="entry name" value="IMPa_helical"/>
</dbReference>
<dbReference type="EMBL" id="AEVT01000069">
    <property type="protein sequence ID" value="EGA69900.1"/>
    <property type="molecule type" value="Genomic_DNA"/>
</dbReference>
<dbReference type="GeneID" id="95569674"/>
<name>E8M7W3_PHOS4</name>
<dbReference type="InterPro" id="IPR042279">
    <property type="entry name" value="Pep_M60_3"/>
</dbReference>
<dbReference type="Proteomes" id="UP000006228">
    <property type="component" value="Unassembled WGS sequence"/>
</dbReference>
<protein>
    <recommendedName>
        <fullName evidence="1">Peptidase M60 domain-containing protein</fullName>
    </recommendedName>
</protein>
<evidence type="ECO:0000313" key="2">
    <source>
        <dbReference type="EMBL" id="EGA69900.1"/>
    </source>
</evidence>
<dbReference type="InterPro" id="IPR031161">
    <property type="entry name" value="Peptidase_M60_dom"/>
</dbReference>
<dbReference type="AlphaFoldDB" id="E8M7W3"/>
<dbReference type="eggNOG" id="COG1879">
    <property type="taxonomic scope" value="Bacteria"/>
</dbReference>
<comment type="caution">
    <text evidence="2">The sequence shown here is derived from an EMBL/GenBank/DDBJ whole genome shotgun (WGS) entry which is preliminary data.</text>
</comment>
<dbReference type="RefSeq" id="WP_008077640.1">
    <property type="nucleotide sequence ID" value="NZ_AEVT01000069.1"/>
</dbReference>
<gene>
    <name evidence="2" type="ORF">VISI1226_04719</name>
</gene>
<evidence type="ECO:0000259" key="1">
    <source>
        <dbReference type="PROSITE" id="PS51723"/>
    </source>
</evidence>
<feature type="domain" description="Peptidase M60" evidence="1">
    <location>
        <begin position="458"/>
        <end position="787"/>
    </location>
</feature>
<dbReference type="SMART" id="SM01276">
    <property type="entry name" value="M60-like"/>
    <property type="match status" value="1"/>
</dbReference>
<reference evidence="2 3" key="1">
    <citation type="journal article" date="2012" name="Int. J. Syst. Evol. Microbiol.">
        <title>Vibrio caribbeanicus sp. nov., isolated from the marine sponge Scleritoderma cyanea.</title>
        <authorList>
            <person name="Hoffmann M."/>
            <person name="Monday S.R."/>
            <person name="Allard M.W."/>
            <person name="Strain E.A."/>
            <person name="Whittaker P."/>
            <person name="Naum M."/>
            <person name="McCarthy P.J."/>
            <person name="Lopez J.V."/>
            <person name="Fischer M."/>
            <person name="Brown E.W."/>
        </authorList>
    </citation>
    <scope>NUCLEOTIDE SEQUENCE [LARGE SCALE GENOMIC DNA]</scope>
    <source>
        <strain evidence="3">DSMZ 21326</strain>
    </source>
</reference>
<dbReference type="Gene3D" id="1.10.390.30">
    <property type="entry name" value="Peptidase M60, enhancin-like domain 3"/>
    <property type="match status" value="1"/>
</dbReference>
<evidence type="ECO:0000313" key="3">
    <source>
        <dbReference type="Proteomes" id="UP000006228"/>
    </source>
</evidence>